<evidence type="ECO:0000313" key="1">
    <source>
        <dbReference type="EMBL" id="MBW0511209.1"/>
    </source>
</evidence>
<reference evidence="1" key="1">
    <citation type="submission" date="2021-03" db="EMBL/GenBank/DDBJ databases">
        <title>Draft genome sequence of rust myrtle Austropuccinia psidii MF-1, a brazilian biotype.</title>
        <authorList>
            <person name="Quecine M.C."/>
            <person name="Pachon D.M.R."/>
            <person name="Bonatelli M.L."/>
            <person name="Correr F.H."/>
            <person name="Franceschini L.M."/>
            <person name="Leite T.F."/>
            <person name="Margarido G.R.A."/>
            <person name="Almeida C.A."/>
            <person name="Ferrarezi J.A."/>
            <person name="Labate C.A."/>
        </authorList>
    </citation>
    <scope>NUCLEOTIDE SEQUENCE</scope>
    <source>
        <strain evidence="1">MF-1</strain>
    </source>
</reference>
<comment type="caution">
    <text evidence="1">The sequence shown here is derived from an EMBL/GenBank/DDBJ whole genome shotgun (WGS) entry which is preliminary data.</text>
</comment>
<sequence length="163" mass="19123">MTTPLVRDLEFPKNKPEHFPRINKGRRQPISGLTNRELLSKILFQIKFSPEFQPGDWKMAEQVIQTHRLLKDLFTWSMDNKSITMAESWEEVGIETLKICLKQMAWMDLMEEVKGLNPNTNFKLLEERETGIHTSHIELLEHGSAQSDSCTQRQGRRFLIFHT</sequence>
<proteinExistence type="predicted"/>
<organism evidence="1 2">
    <name type="scientific">Austropuccinia psidii MF-1</name>
    <dbReference type="NCBI Taxonomy" id="1389203"/>
    <lineage>
        <taxon>Eukaryota</taxon>
        <taxon>Fungi</taxon>
        <taxon>Dikarya</taxon>
        <taxon>Basidiomycota</taxon>
        <taxon>Pucciniomycotina</taxon>
        <taxon>Pucciniomycetes</taxon>
        <taxon>Pucciniales</taxon>
        <taxon>Sphaerophragmiaceae</taxon>
        <taxon>Austropuccinia</taxon>
    </lineage>
</organism>
<protein>
    <submittedName>
        <fullName evidence="1">Uncharacterized protein</fullName>
    </submittedName>
</protein>
<gene>
    <name evidence="1" type="ORF">O181_050924</name>
</gene>
<evidence type="ECO:0000313" key="2">
    <source>
        <dbReference type="Proteomes" id="UP000765509"/>
    </source>
</evidence>
<dbReference type="Proteomes" id="UP000765509">
    <property type="component" value="Unassembled WGS sequence"/>
</dbReference>
<name>A0A9Q3HQ66_9BASI</name>
<accession>A0A9Q3HQ66</accession>
<dbReference type="AlphaFoldDB" id="A0A9Q3HQ66"/>
<dbReference type="EMBL" id="AVOT02022051">
    <property type="protein sequence ID" value="MBW0511209.1"/>
    <property type="molecule type" value="Genomic_DNA"/>
</dbReference>
<keyword evidence="2" id="KW-1185">Reference proteome</keyword>